<proteinExistence type="predicted"/>
<evidence type="ECO:0008006" key="3">
    <source>
        <dbReference type="Google" id="ProtNLM"/>
    </source>
</evidence>
<dbReference type="SUPFAM" id="SSF55753">
    <property type="entry name" value="Actin depolymerizing proteins"/>
    <property type="match status" value="1"/>
</dbReference>
<dbReference type="EMBL" id="JAMKFB020000012">
    <property type="protein sequence ID" value="KAL0179779.1"/>
    <property type="molecule type" value="Genomic_DNA"/>
</dbReference>
<dbReference type="Proteomes" id="UP001529510">
    <property type="component" value="Unassembled WGS sequence"/>
</dbReference>
<evidence type="ECO:0000313" key="2">
    <source>
        <dbReference type="Proteomes" id="UP001529510"/>
    </source>
</evidence>
<reference evidence="1 2" key="1">
    <citation type="submission" date="2024-05" db="EMBL/GenBank/DDBJ databases">
        <title>Genome sequencing and assembly of Indian major carp, Cirrhinus mrigala (Hamilton, 1822).</title>
        <authorList>
            <person name="Mohindra V."/>
            <person name="Chowdhury L.M."/>
            <person name="Lal K."/>
            <person name="Jena J.K."/>
        </authorList>
    </citation>
    <scope>NUCLEOTIDE SEQUENCE [LARGE SCALE GENOMIC DNA]</scope>
    <source>
        <strain evidence="1">CM1030</strain>
        <tissue evidence="1">Blood</tissue>
    </source>
</reference>
<dbReference type="InterPro" id="IPR029006">
    <property type="entry name" value="ADF-H/Gelsolin-like_dom_sf"/>
</dbReference>
<dbReference type="Gene3D" id="3.40.20.10">
    <property type="entry name" value="Severin"/>
    <property type="match status" value="1"/>
</dbReference>
<feature type="non-terminal residue" evidence="1">
    <location>
        <position position="57"/>
    </location>
</feature>
<comment type="caution">
    <text evidence="1">The sequence shown here is derived from an EMBL/GenBank/DDBJ whole genome shotgun (WGS) entry which is preliminary data.</text>
</comment>
<dbReference type="AlphaFoldDB" id="A0ABD0Q0F8"/>
<organism evidence="1 2">
    <name type="scientific">Cirrhinus mrigala</name>
    <name type="common">Mrigala</name>
    <dbReference type="NCBI Taxonomy" id="683832"/>
    <lineage>
        <taxon>Eukaryota</taxon>
        <taxon>Metazoa</taxon>
        <taxon>Chordata</taxon>
        <taxon>Craniata</taxon>
        <taxon>Vertebrata</taxon>
        <taxon>Euteleostomi</taxon>
        <taxon>Actinopterygii</taxon>
        <taxon>Neopterygii</taxon>
        <taxon>Teleostei</taxon>
        <taxon>Ostariophysi</taxon>
        <taxon>Cypriniformes</taxon>
        <taxon>Cyprinidae</taxon>
        <taxon>Labeoninae</taxon>
        <taxon>Labeonini</taxon>
        <taxon>Cirrhinus</taxon>
    </lineage>
</organism>
<evidence type="ECO:0000313" key="1">
    <source>
        <dbReference type="EMBL" id="KAL0179779.1"/>
    </source>
</evidence>
<feature type="non-terminal residue" evidence="1">
    <location>
        <position position="1"/>
    </location>
</feature>
<sequence length="57" mass="6527">WRLFCVRGEMEMEGSLVEVDLLLLGVQKGQLYVWHGCKSHPGARKVGKRTVERLTQT</sequence>
<accession>A0ABD0Q0F8</accession>
<name>A0ABD0Q0F8_CIRMR</name>
<keyword evidence="2" id="KW-1185">Reference proteome</keyword>
<gene>
    <name evidence="1" type="ORF">M9458_025221</name>
</gene>
<protein>
    <recommendedName>
        <fullName evidence="3">Gelsolin-like domain-containing protein</fullName>
    </recommendedName>
</protein>